<keyword evidence="4" id="KW-1185">Reference proteome</keyword>
<reference evidence="4" key="1">
    <citation type="submission" date="2018-05" db="EMBL/GenBank/DDBJ databases">
        <authorList>
            <person name="Li X."/>
        </authorList>
    </citation>
    <scope>NUCLEOTIDE SEQUENCE [LARGE SCALE GENOMIC DNA]</scope>
    <source>
        <strain evidence="4">YIM 73061</strain>
    </source>
</reference>
<sequence length="109" mass="10892">MNQSRPAGTNASDSAPGVDDGRVAGPQPAVNHKPAGKPIVWIIVAAIAAIVIGSLIARPMATSRGGEETVTSATTRAEVEGSTVPGTQNESTAPAPSQQIGTDGPRPAQ</sequence>
<proteinExistence type="predicted"/>
<evidence type="ECO:0000313" key="4">
    <source>
        <dbReference type="Proteomes" id="UP000249725"/>
    </source>
</evidence>
<keyword evidence="2" id="KW-1133">Transmembrane helix</keyword>
<dbReference type="RefSeq" id="WP_111512936.1">
    <property type="nucleotide sequence ID" value="NZ_QFYR01000001.1"/>
</dbReference>
<dbReference type="AlphaFoldDB" id="A0A328AQJ6"/>
<keyword evidence="2" id="KW-0472">Membrane</keyword>
<dbReference type="Proteomes" id="UP000249725">
    <property type="component" value="Unassembled WGS sequence"/>
</dbReference>
<keyword evidence="2" id="KW-0812">Transmembrane</keyword>
<evidence type="ECO:0000256" key="1">
    <source>
        <dbReference type="SAM" id="MobiDB-lite"/>
    </source>
</evidence>
<feature type="compositionally biased region" description="Polar residues" evidence="1">
    <location>
        <begin position="1"/>
        <end position="13"/>
    </location>
</feature>
<gene>
    <name evidence="3" type="ORF">DJ018_00970</name>
</gene>
<evidence type="ECO:0000313" key="3">
    <source>
        <dbReference type="EMBL" id="RAK56585.1"/>
    </source>
</evidence>
<accession>A0A328AQJ6</accession>
<feature type="compositionally biased region" description="Polar residues" evidence="1">
    <location>
        <begin position="84"/>
        <end position="101"/>
    </location>
</feature>
<dbReference type="EMBL" id="QFYR01000001">
    <property type="protein sequence ID" value="RAK56585.1"/>
    <property type="molecule type" value="Genomic_DNA"/>
</dbReference>
<name>A0A328AQJ6_9CAUL</name>
<feature type="region of interest" description="Disordered" evidence="1">
    <location>
        <begin position="57"/>
        <end position="109"/>
    </location>
</feature>
<protein>
    <submittedName>
        <fullName evidence="3">Uncharacterized protein</fullName>
    </submittedName>
</protein>
<feature type="region of interest" description="Disordered" evidence="1">
    <location>
        <begin position="1"/>
        <end position="35"/>
    </location>
</feature>
<comment type="caution">
    <text evidence="3">The sequence shown here is derived from an EMBL/GenBank/DDBJ whole genome shotgun (WGS) entry which is preliminary data.</text>
</comment>
<organism evidence="3 4">
    <name type="scientific">Phenylobacterium deserti</name>
    <dbReference type="NCBI Taxonomy" id="1914756"/>
    <lineage>
        <taxon>Bacteria</taxon>
        <taxon>Pseudomonadati</taxon>
        <taxon>Pseudomonadota</taxon>
        <taxon>Alphaproteobacteria</taxon>
        <taxon>Caulobacterales</taxon>
        <taxon>Caulobacteraceae</taxon>
        <taxon>Phenylobacterium</taxon>
    </lineage>
</organism>
<evidence type="ECO:0000256" key="2">
    <source>
        <dbReference type="SAM" id="Phobius"/>
    </source>
</evidence>
<feature type="transmembrane region" description="Helical" evidence="2">
    <location>
        <begin position="39"/>
        <end position="57"/>
    </location>
</feature>